<dbReference type="InterPro" id="IPR029032">
    <property type="entry name" value="AhpD-like"/>
</dbReference>
<dbReference type="STRING" id="1108045.GORHZ_186_00330"/>
<dbReference type="SUPFAM" id="SSF48179">
    <property type="entry name" value="6-phosphogluconate dehydrogenase C-terminal domain-like"/>
    <property type="match status" value="1"/>
</dbReference>
<evidence type="ECO:0000259" key="3">
    <source>
        <dbReference type="Pfam" id="PF02627"/>
    </source>
</evidence>
<evidence type="ECO:0000259" key="5">
    <source>
        <dbReference type="Pfam" id="PF14833"/>
    </source>
</evidence>
<dbReference type="PANTHER" id="PTHR22981:SF7">
    <property type="entry name" value="3-HYDROXYISOBUTYRATE DEHYDROGENASE, MITOCHONDRIAL"/>
    <property type="match status" value="1"/>
</dbReference>
<dbReference type="Pfam" id="PF02627">
    <property type="entry name" value="CMD"/>
    <property type="match status" value="1"/>
</dbReference>
<keyword evidence="2" id="KW-0520">NAD</keyword>
<dbReference type="SUPFAM" id="SSF69118">
    <property type="entry name" value="AhpD-like"/>
    <property type="match status" value="1"/>
</dbReference>
<dbReference type="InterPro" id="IPR006115">
    <property type="entry name" value="6PGDH_NADP-bd"/>
</dbReference>
<dbReference type="InterPro" id="IPR013328">
    <property type="entry name" value="6PGD_dom2"/>
</dbReference>
<evidence type="ECO:0000256" key="1">
    <source>
        <dbReference type="ARBA" id="ARBA00023002"/>
    </source>
</evidence>
<dbReference type="eggNOG" id="COG0599">
    <property type="taxonomic scope" value="Bacteria"/>
</dbReference>
<gene>
    <name evidence="6" type="ORF">GORHZ_186_00330</name>
</gene>
<sequence>MAEGANRVDEPLDLRAGVVGLGMIGGGVAVSLARKGRTPVVYDIRSEAADALEGVPAVVESPADVARGADVVLVAVVNGEQARSVIGGDGGILEGARPGAVVALLSTVDIETVRELSATCADQEVGFLDAGVTGGTQAAQNGLTVMVGGPEDVYRRARPILEDFAGAVVYCGELGAGMTTKLARNALTYSMWAAVREAASIAEAGGVALDKLLEVLEHSDGGTHPLTLLRVHTAGLELPADQVDTYDALAQKDLAAAQRFAGSVGVELPIVNVVRPRMRAVYSGERPEPLSEDAWERGLQMMDRIYGPGYRDMVPAGLHNPSVDETVAHLFADIWSRPHLTVRDRRLLVIGATVMLGRQDLLETQIRGAAAAGEFTADQLREMVLQMQTYGGPGNGTNLMFAVEKIIAETENL</sequence>
<dbReference type="InterPro" id="IPR003779">
    <property type="entry name" value="CMD-like"/>
</dbReference>
<protein>
    <recommendedName>
        <fullName evidence="8">Oxidoreductase</fullName>
    </recommendedName>
</protein>
<reference evidence="6 7" key="1">
    <citation type="submission" date="2012-08" db="EMBL/GenBank/DDBJ databases">
        <title>Whole genome shotgun sequence of Gordonia rhizosphera NBRC 16068.</title>
        <authorList>
            <person name="Takarada H."/>
            <person name="Isaki S."/>
            <person name="Hosoyama A."/>
            <person name="Tsuchikane K."/>
            <person name="Katsumata H."/>
            <person name="Baba S."/>
            <person name="Ohji S."/>
            <person name="Yamazaki S."/>
            <person name="Fujita N."/>
        </authorList>
    </citation>
    <scope>NUCLEOTIDE SEQUENCE [LARGE SCALE GENOMIC DNA]</scope>
    <source>
        <strain evidence="6 7">NBRC 16068</strain>
    </source>
</reference>
<dbReference type="PANTHER" id="PTHR22981">
    <property type="entry name" value="3-HYDROXYISOBUTYRATE DEHYDROGENASE-RELATED"/>
    <property type="match status" value="1"/>
</dbReference>
<dbReference type="SUPFAM" id="SSF51735">
    <property type="entry name" value="NAD(P)-binding Rossmann-fold domains"/>
    <property type="match status" value="1"/>
</dbReference>
<dbReference type="GO" id="GO:0050661">
    <property type="term" value="F:NADP binding"/>
    <property type="evidence" value="ECO:0007669"/>
    <property type="project" value="InterPro"/>
</dbReference>
<dbReference type="Pfam" id="PF03446">
    <property type="entry name" value="NAD_binding_2"/>
    <property type="match status" value="1"/>
</dbReference>
<dbReference type="Pfam" id="PF14833">
    <property type="entry name" value="NAD_binding_11"/>
    <property type="match status" value="1"/>
</dbReference>
<dbReference type="InterPro" id="IPR029154">
    <property type="entry name" value="HIBADH-like_NADP-bd"/>
</dbReference>
<dbReference type="Gene3D" id="3.40.50.720">
    <property type="entry name" value="NAD(P)-binding Rossmann-like Domain"/>
    <property type="match status" value="1"/>
</dbReference>
<dbReference type="GO" id="GO:0051287">
    <property type="term" value="F:NAD binding"/>
    <property type="evidence" value="ECO:0007669"/>
    <property type="project" value="InterPro"/>
</dbReference>
<evidence type="ECO:0000313" key="7">
    <source>
        <dbReference type="Proteomes" id="UP000008363"/>
    </source>
</evidence>
<accession>K6V8W1</accession>
<dbReference type="EMBL" id="BAHC01000186">
    <property type="protein sequence ID" value="GAB92663.1"/>
    <property type="molecule type" value="Genomic_DNA"/>
</dbReference>
<dbReference type="Gene3D" id="1.10.1040.10">
    <property type="entry name" value="N-(1-d-carboxylethyl)-l-norvaline Dehydrogenase, domain 2"/>
    <property type="match status" value="1"/>
</dbReference>
<dbReference type="GO" id="GO:0051920">
    <property type="term" value="F:peroxiredoxin activity"/>
    <property type="evidence" value="ECO:0007669"/>
    <property type="project" value="InterPro"/>
</dbReference>
<dbReference type="Gene3D" id="1.20.1290.10">
    <property type="entry name" value="AhpD-like"/>
    <property type="match status" value="1"/>
</dbReference>
<dbReference type="InterPro" id="IPR008927">
    <property type="entry name" value="6-PGluconate_DH-like_C_sf"/>
</dbReference>
<feature type="domain" description="3-hydroxyisobutyrate dehydrogenase-like NAD-binding" evidence="5">
    <location>
        <begin position="175"/>
        <end position="282"/>
    </location>
</feature>
<organism evidence="6 7">
    <name type="scientific">Gordonia rhizosphera NBRC 16068</name>
    <dbReference type="NCBI Taxonomy" id="1108045"/>
    <lineage>
        <taxon>Bacteria</taxon>
        <taxon>Bacillati</taxon>
        <taxon>Actinomycetota</taxon>
        <taxon>Actinomycetes</taxon>
        <taxon>Mycobacteriales</taxon>
        <taxon>Gordoniaceae</taxon>
        <taxon>Gordonia</taxon>
    </lineage>
</organism>
<evidence type="ECO:0000313" key="6">
    <source>
        <dbReference type="EMBL" id="GAB92663.1"/>
    </source>
</evidence>
<dbReference type="AlphaFoldDB" id="K6V8W1"/>
<comment type="caution">
    <text evidence="6">The sequence shown here is derived from an EMBL/GenBank/DDBJ whole genome shotgun (WGS) entry which is preliminary data.</text>
</comment>
<dbReference type="OrthoDB" id="3185659at2"/>
<feature type="domain" description="Carboxymuconolactone decarboxylase-like" evidence="3">
    <location>
        <begin position="327"/>
        <end position="392"/>
    </location>
</feature>
<feature type="domain" description="6-phosphogluconate dehydrogenase NADP-binding" evidence="4">
    <location>
        <begin position="17"/>
        <end position="172"/>
    </location>
</feature>
<evidence type="ECO:0000259" key="4">
    <source>
        <dbReference type="Pfam" id="PF03446"/>
    </source>
</evidence>
<keyword evidence="7" id="KW-1185">Reference proteome</keyword>
<keyword evidence="1" id="KW-0560">Oxidoreductase</keyword>
<dbReference type="InterPro" id="IPR036291">
    <property type="entry name" value="NAD(P)-bd_dom_sf"/>
</dbReference>
<proteinExistence type="predicted"/>
<dbReference type="Proteomes" id="UP000008363">
    <property type="component" value="Unassembled WGS sequence"/>
</dbReference>
<evidence type="ECO:0008006" key="8">
    <source>
        <dbReference type="Google" id="ProtNLM"/>
    </source>
</evidence>
<evidence type="ECO:0000256" key="2">
    <source>
        <dbReference type="ARBA" id="ARBA00023027"/>
    </source>
</evidence>
<dbReference type="eggNOG" id="COG2084">
    <property type="taxonomic scope" value="Bacteria"/>
</dbReference>
<dbReference type="GO" id="GO:0016616">
    <property type="term" value="F:oxidoreductase activity, acting on the CH-OH group of donors, NAD or NADP as acceptor"/>
    <property type="evidence" value="ECO:0007669"/>
    <property type="project" value="TreeGrafter"/>
</dbReference>
<name>K6V8W1_9ACTN</name>